<dbReference type="InterPro" id="IPR013498">
    <property type="entry name" value="Topo_IA_Znf"/>
</dbReference>
<organism evidence="4 5">
    <name type="scientific">Rhodanobacter humi</name>
    <dbReference type="NCBI Taxonomy" id="1888173"/>
    <lineage>
        <taxon>Bacteria</taxon>
        <taxon>Pseudomonadati</taxon>
        <taxon>Pseudomonadota</taxon>
        <taxon>Gammaproteobacteria</taxon>
        <taxon>Lysobacterales</taxon>
        <taxon>Rhodanobacteraceae</taxon>
        <taxon>Rhodanobacter</taxon>
    </lineage>
</organism>
<dbReference type="PANTHER" id="PTHR30015:SF7">
    <property type="entry name" value="TYPE IV METHYL-DIRECTED RESTRICTION ENZYME ECOKMRR"/>
    <property type="match status" value="1"/>
</dbReference>
<protein>
    <submittedName>
        <fullName evidence="4">Restriction endonuclease</fullName>
        <ecNumber evidence="4">3.1.21.-</ecNumber>
    </submittedName>
</protein>
<sequence>MAALPWPFGIVAGIVGFIAIRYGIAWWVGSSGGPLGQAFAQHGAVFAPLAWIVLALCWIAALASWWGRRGRQQLLDTRTGLDSLATVGWRQFELLVGEAFRRRGYVVEENGLGGADGGIDLILRRDGRRTLVQCKQWRRSRVPVSVVREMYGLLAHHGADAVLVVALGAFTTDAQRFADGKPIELIGGEALLRMIREVQAAPAQAKATAGSAKPMPVPALVPVPVEPAAPPACPRCGKAMVERSNKRTGEMFWGCAAYPACRGTR</sequence>
<dbReference type="InterPro" id="IPR011335">
    <property type="entry name" value="Restrct_endonuc-II-like"/>
</dbReference>
<dbReference type="Pfam" id="PF04471">
    <property type="entry name" value="Mrr_cat"/>
    <property type="match status" value="1"/>
</dbReference>
<dbReference type="Gene3D" id="3.30.65.10">
    <property type="entry name" value="Bacterial Topoisomerase I, domain 1"/>
    <property type="match status" value="1"/>
</dbReference>
<dbReference type="InterPro" id="IPR011856">
    <property type="entry name" value="tRNA_endonuc-like_dom_sf"/>
</dbReference>
<keyword evidence="1" id="KW-0472">Membrane</keyword>
<dbReference type="InterPro" id="IPR052906">
    <property type="entry name" value="Type_IV_Methyl-Rstrct_Enzyme"/>
</dbReference>
<keyword evidence="1" id="KW-1133">Transmembrane helix</keyword>
<dbReference type="GO" id="GO:0016787">
    <property type="term" value="F:hydrolase activity"/>
    <property type="evidence" value="ECO:0007669"/>
    <property type="project" value="UniProtKB-KW"/>
</dbReference>
<accession>A0ABV4ARM7</accession>
<feature type="domain" description="DNA topoisomerase type IA zn finger" evidence="2">
    <location>
        <begin position="233"/>
        <end position="264"/>
    </location>
</feature>
<feature type="transmembrane region" description="Helical" evidence="1">
    <location>
        <begin position="7"/>
        <end position="28"/>
    </location>
</feature>
<keyword evidence="4" id="KW-0255">Endonuclease</keyword>
<comment type="caution">
    <text evidence="4">The sequence shown here is derived from an EMBL/GenBank/DDBJ whole genome shotgun (WGS) entry which is preliminary data.</text>
</comment>
<keyword evidence="1" id="KW-0812">Transmembrane</keyword>
<evidence type="ECO:0000259" key="3">
    <source>
        <dbReference type="Pfam" id="PF04471"/>
    </source>
</evidence>
<feature type="domain" description="Restriction endonuclease type IV Mrr" evidence="3">
    <location>
        <begin position="85"/>
        <end position="195"/>
    </location>
</feature>
<proteinExistence type="predicted"/>
<evidence type="ECO:0000256" key="1">
    <source>
        <dbReference type="SAM" id="Phobius"/>
    </source>
</evidence>
<dbReference type="GO" id="GO:0004519">
    <property type="term" value="F:endonuclease activity"/>
    <property type="evidence" value="ECO:0007669"/>
    <property type="project" value="UniProtKB-KW"/>
</dbReference>
<feature type="transmembrane region" description="Helical" evidence="1">
    <location>
        <begin position="48"/>
        <end position="66"/>
    </location>
</feature>
<evidence type="ECO:0000313" key="5">
    <source>
        <dbReference type="Proteomes" id="UP001562159"/>
    </source>
</evidence>
<dbReference type="EMBL" id="JBGBPY010000001">
    <property type="protein sequence ID" value="MEY2182034.1"/>
    <property type="molecule type" value="Genomic_DNA"/>
</dbReference>
<gene>
    <name evidence="4" type="ORF">AB7878_06355</name>
</gene>
<dbReference type="InterPro" id="IPR007560">
    <property type="entry name" value="Restrct_endonuc_IV_Mrr"/>
</dbReference>
<dbReference type="PANTHER" id="PTHR30015">
    <property type="entry name" value="MRR RESTRICTION SYSTEM PROTEIN"/>
    <property type="match status" value="1"/>
</dbReference>
<dbReference type="Gene3D" id="3.40.1350.10">
    <property type="match status" value="1"/>
</dbReference>
<dbReference type="Proteomes" id="UP001562159">
    <property type="component" value="Unassembled WGS sequence"/>
</dbReference>
<keyword evidence="4" id="KW-0540">Nuclease</keyword>
<reference evidence="4 5" key="1">
    <citation type="submission" date="2024-07" db="EMBL/GenBank/DDBJ databases">
        <title>Molecular mechanisms and environmental adaptations of flagellar loss and biofilm growth of Rhodanobacter under environmental stress.</title>
        <authorList>
            <person name="Chen M."/>
        </authorList>
    </citation>
    <scope>NUCLEOTIDE SEQUENCE [LARGE SCALE GENOMIC DNA]</scope>
    <source>
        <strain evidence="4 5">RS22</strain>
    </source>
</reference>
<evidence type="ECO:0000259" key="2">
    <source>
        <dbReference type="Pfam" id="PF01396"/>
    </source>
</evidence>
<dbReference type="SUPFAM" id="SSF57783">
    <property type="entry name" value="Zinc beta-ribbon"/>
    <property type="match status" value="1"/>
</dbReference>
<dbReference type="SUPFAM" id="SSF52980">
    <property type="entry name" value="Restriction endonuclease-like"/>
    <property type="match status" value="1"/>
</dbReference>
<dbReference type="EC" id="3.1.21.-" evidence="4"/>
<dbReference type="Pfam" id="PF01396">
    <property type="entry name" value="Zn_ribbon_Top1"/>
    <property type="match status" value="1"/>
</dbReference>
<evidence type="ECO:0000313" key="4">
    <source>
        <dbReference type="EMBL" id="MEY2182034.1"/>
    </source>
</evidence>
<keyword evidence="4" id="KW-0378">Hydrolase</keyword>
<keyword evidence="5" id="KW-1185">Reference proteome</keyword>
<name>A0ABV4ARM7_9GAMM</name>